<evidence type="ECO:0000256" key="3">
    <source>
        <dbReference type="SAM" id="MobiDB-lite"/>
    </source>
</evidence>
<comment type="caution">
    <text evidence="4">The sequence shown here is derived from an EMBL/GenBank/DDBJ whole genome shotgun (WGS) entry which is preliminary data.</text>
</comment>
<evidence type="ECO:0000256" key="1">
    <source>
        <dbReference type="ARBA" id="ARBA00022737"/>
    </source>
</evidence>
<dbReference type="InterPro" id="IPR029063">
    <property type="entry name" value="SAM-dependent_MTases_sf"/>
</dbReference>
<evidence type="ECO:0008006" key="6">
    <source>
        <dbReference type="Google" id="ProtNLM"/>
    </source>
</evidence>
<dbReference type="Pfam" id="PF01535">
    <property type="entry name" value="PPR"/>
    <property type="match status" value="1"/>
</dbReference>
<accession>A0A813HDR6</accession>
<dbReference type="InterPro" id="IPR002885">
    <property type="entry name" value="PPR_rpt"/>
</dbReference>
<dbReference type="Proteomes" id="UP000654075">
    <property type="component" value="Unassembled WGS sequence"/>
</dbReference>
<protein>
    <recommendedName>
        <fullName evidence="6">Pentatricopeptide repeat-containing protein, chloroplastic</fullName>
    </recommendedName>
</protein>
<feature type="region of interest" description="Disordered" evidence="3">
    <location>
        <begin position="317"/>
        <end position="349"/>
    </location>
</feature>
<keyword evidence="1" id="KW-0677">Repeat</keyword>
<sequence length="1225" mass="133457">MQGLRRLRGQLSLARPFVVERRAVCTERSSNNNNIESSNINNNSNSNNNSNNNSTKNNNNNSNNNNNNNSNKESLKLRTRQIQEFGKQKQWQGSLNALADGLAKGLEDAIVFNAAMSSCSRAQRWAWSLELLSEFQRRRGAPNIRLYSTAMAACGQGRRWDLAVAQLRVLRAAQGELPRADEVAFGTCIAASARAGLWTLACQLLTEMASDGLRPNVVCCNSAVSACEQGRVWQPALALLSAMLATGPLPDVTSFNSCMSACEKGQQWQWSLELLGCMQRQQLQPDAVTQNALLSSLEKGAQWRLALAVLFQGEANNNSNNNSNNDLKSNNNNDSNNSNNNNNNSANVSALHPRNCNTVAYNASISACGAAAMWQQALCLLQRMIQPPELGSGPAPPEPDLVSFNSAITACGRGRQPSRAIGLLRQMQLQRLRLDAVSFGAALSACERGARWETALDLLSELRRPRAGKNNNTTNNNNYNSITSNINNNNKNSQLSAVHLNAAVSACEKGQRWQASLALLDEAERVGPQPDATTFNSTMAACLRGEQWQLTLALLGRMRASSLQPGRPSYGAALGGLQQASLWQQCLEMLGEMHCLSLGPDLPACGAAVAGCSRAGKWSTSLALLTEAASWELVPDSVCWLVTGTACEWAGRPEVAVGRVASRLLRTTCRSLGGVSPFATSAASAGHLAALGVLGGGCAVQQVSTEAIERALWHGVYKPVLEQLDLQDSQSNGWEAQFLELQIPADVSSLEALPLREALGVLGLRPQGLKVSQPRLRGLELGCGTGVAGDESVSDEELAAAVQRRIGRVTRVQRIPGCEGSVLMVFALENMALLAMGSLCDDLFKSLPASSWREESRAGPQMRPPSSDEYRVLTNVWRSQTREERRIRFLARGGDGEAMDYFDHDFDFSQEEAGLCDEQHPRSTFRMSLRISMDACGTGATLWSCGLLLAECLWQGLVQVDGKGVLELGCGCAAVPSIVAAHQGASRVTATDFVAEVLESAVQNAGRHDVEVHRLDWSDHVRGRDKWADSIYTDFGGYLLAHAVMAHLRAGGSCVVALVPSEDRPGMEVFEHEMIRHSQPMWSSKQTRDPALSRLLVWEAKLALDKMLHEMHNHLKHATRASLNMQFWSEIQDISYLKDFGMGKARWLSMLGAMKKLKAVWEEQDGSDDLPVGEITVLHHWGTTKQLRELSTIGTFWDDMDGDMSAEESDSDLTSGFCRLHLSCK</sequence>
<gene>
    <name evidence="4" type="ORF">PGLA1383_LOCUS51392</name>
</gene>
<dbReference type="AlphaFoldDB" id="A0A813HDR6"/>
<feature type="repeat" description="PPR" evidence="2">
    <location>
        <begin position="400"/>
        <end position="434"/>
    </location>
</feature>
<dbReference type="EMBL" id="CAJNNV010031353">
    <property type="protein sequence ID" value="CAE8635817.1"/>
    <property type="molecule type" value="Genomic_DNA"/>
</dbReference>
<name>A0A813HDR6_POLGL</name>
<evidence type="ECO:0000313" key="5">
    <source>
        <dbReference type="Proteomes" id="UP000654075"/>
    </source>
</evidence>
<dbReference type="PROSITE" id="PS51375">
    <property type="entry name" value="PPR"/>
    <property type="match status" value="3"/>
</dbReference>
<feature type="repeat" description="PPR" evidence="2">
    <location>
        <begin position="181"/>
        <end position="215"/>
    </location>
</feature>
<proteinExistence type="predicted"/>
<feature type="region of interest" description="Disordered" evidence="3">
    <location>
        <begin position="30"/>
        <end position="72"/>
    </location>
</feature>
<reference evidence="4" key="1">
    <citation type="submission" date="2021-02" db="EMBL/GenBank/DDBJ databases">
        <authorList>
            <person name="Dougan E. K."/>
            <person name="Rhodes N."/>
            <person name="Thang M."/>
            <person name="Chan C."/>
        </authorList>
    </citation>
    <scope>NUCLEOTIDE SEQUENCE</scope>
</reference>
<dbReference type="PANTHER" id="PTHR47447">
    <property type="entry name" value="OS03G0856100 PROTEIN"/>
    <property type="match status" value="1"/>
</dbReference>
<keyword evidence="5" id="KW-1185">Reference proteome</keyword>
<feature type="repeat" description="PPR" evidence="2">
    <location>
        <begin position="531"/>
        <end position="565"/>
    </location>
</feature>
<dbReference type="InterPro" id="IPR019410">
    <property type="entry name" value="Methyltransf_16"/>
</dbReference>
<evidence type="ECO:0000313" key="4">
    <source>
        <dbReference type="EMBL" id="CAE8635817.1"/>
    </source>
</evidence>
<dbReference type="PANTHER" id="PTHR47447:SF17">
    <property type="entry name" value="OS12G0638900 PROTEIN"/>
    <property type="match status" value="1"/>
</dbReference>
<dbReference type="Pfam" id="PF10294">
    <property type="entry name" value="Methyltransf_16"/>
    <property type="match status" value="1"/>
</dbReference>
<dbReference type="InterPro" id="IPR011990">
    <property type="entry name" value="TPR-like_helical_dom_sf"/>
</dbReference>
<dbReference type="Gene3D" id="1.25.40.10">
    <property type="entry name" value="Tetratricopeptide repeat domain"/>
    <property type="match status" value="4"/>
</dbReference>
<organism evidence="4 5">
    <name type="scientific">Polarella glacialis</name>
    <name type="common">Dinoflagellate</name>
    <dbReference type="NCBI Taxonomy" id="89957"/>
    <lineage>
        <taxon>Eukaryota</taxon>
        <taxon>Sar</taxon>
        <taxon>Alveolata</taxon>
        <taxon>Dinophyceae</taxon>
        <taxon>Suessiales</taxon>
        <taxon>Suessiaceae</taxon>
        <taxon>Polarella</taxon>
    </lineage>
</organism>
<dbReference type="CDD" id="cd02440">
    <property type="entry name" value="AdoMet_MTases"/>
    <property type="match status" value="1"/>
</dbReference>
<feature type="compositionally biased region" description="Low complexity" evidence="3">
    <location>
        <begin position="317"/>
        <end position="347"/>
    </location>
</feature>
<dbReference type="Pfam" id="PF13812">
    <property type="entry name" value="PPR_3"/>
    <property type="match status" value="1"/>
</dbReference>
<dbReference type="Gene3D" id="3.40.50.150">
    <property type="entry name" value="Vaccinia Virus protein VP39"/>
    <property type="match status" value="1"/>
</dbReference>
<dbReference type="OrthoDB" id="407325at2759"/>
<evidence type="ECO:0000256" key="2">
    <source>
        <dbReference type="PROSITE-ProRule" id="PRU00708"/>
    </source>
</evidence>
<dbReference type="SUPFAM" id="SSF53335">
    <property type="entry name" value="S-adenosyl-L-methionine-dependent methyltransferases"/>
    <property type="match status" value="1"/>
</dbReference>